<comment type="caution">
    <text evidence="2">The sequence shown here is derived from an EMBL/GenBank/DDBJ whole genome shotgun (WGS) entry which is preliminary data.</text>
</comment>
<dbReference type="OrthoDB" id="667567at2"/>
<dbReference type="Gene3D" id="3.30.530.20">
    <property type="match status" value="1"/>
</dbReference>
<reference evidence="2 3" key="1">
    <citation type="submission" date="2018-11" db="EMBL/GenBank/DDBJ databases">
        <title>Schleiferia aggregans sp. nov., a moderately thermophilic heterotrophic bacterium isolated from microbial mats at a terrestrial hot spring.</title>
        <authorList>
            <person name="Iino T."/>
            <person name="Ohkuma M."/>
            <person name="Haruta S."/>
        </authorList>
    </citation>
    <scope>NUCLEOTIDE SEQUENCE [LARGE SCALE GENOMIC DNA]</scope>
    <source>
        <strain evidence="2 3">LA</strain>
    </source>
</reference>
<name>A0A401XJ00_9FLAO</name>
<keyword evidence="3" id="KW-1185">Reference proteome</keyword>
<gene>
    <name evidence="2" type="ORF">JCM31826_04810</name>
</gene>
<dbReference type="SUPFAM" id="SSF55961">
    <property type="entry name" value="Bet v1-like"/>
    <property type="match status" value="1"/>
</dbReference>
<dbReference type="EMBL" id="BHZE01000003">
    <property type="protein sequence ID" value="GCD76999.1"/>
    <property type="molecule type" value="Genomic_DNA"/>
</dbReference>
<dbReference type="InterPro" id="IPR045736">
    <property type="entry name" value="START_2"/>
</dbReference>
<protein>
    <recommendedName>
        <fullName evidence="1">START-like domain-containing protein</fullName>
    </recommendedName>
</protein>
<dbReference type="AlphaFoldDB" id="A0A401XJ00"/>
<organism evidence="2 3">
    <name type="scientific">Thermaurantimonas aggregans</name>
    <dbReference type="NCBI Taxonomy" id="2173829"/>
    <lineage>
        <taxon>Bacteria</taxon>
        <taxon>Pseudomonadati</taxon>
        <taxon>Bacteroidota</taxon>
        <taxon>Flavobacteriia</taxon>
        <taxon>Flavobacteriales</taxon>
        <taxon>Schleiferiaceae</taxon>
        <taxon>Thermaurantimonas</taxon>
    </lineage>
</organism>
<evidence type="ECO:0000313" key="2">
    <source>
        <dbReference type="EMBL" id="GCD76999.1"/>
    </source>
</evidence>
<dbReference type="InterPro" id="IPR023393">
    <property type="entry name" value="START-like_dom_sf"/>
</dbReference>
<proteinExistence type="predicted"/>
<dbReference type="Proteomes" id="UP000286715">
    <property type="component" value="Unassembled WGS sequence"/>
</dbReference>
<dbReference type="RefSeq" id="WP_124397056.1">
    <property type="nucleotide sequence ID" value="NZ_BHZE01000003.1"/>
</dbReference>
<sequence>MAEAQKVKFELEYPVKCSKPLLFQYLSTPNGLAEWFCDDVNNKGDNFTFIWGDTEQKAKMIGKRPEQYVRFRWEEDEQAGNKYFFEFRLVEDEITNDLSLWVIDFAYEDELEESKKLWNSQIGDLLHLLGSN</sequence>
<accession>A0A401XJ00</accession>
<dbReference type="Pfam" id="PF19569">
    <property type="entry name" value="START_2"/>
    <property type="match status" value="1"/>
</dbReference>
<feature type="domain" description="START-like" evidence="1">
    <location>
        <begin position="4"/>
        <end position="130"/>
    </location>
</feature>
<evidence type="ECO:0000313" key="3">
    <source>
        <dbReference type="Proteomes" id="UP000286715"/>
    </source>
</evidence>
<evidence type="ECO:0000259" key="1">
    <source>
        <dbReference type="Pfam" id="PF19569"/>
    </source>
</evidence>